<evidence type="ECO:0000256" key="5">
    <source>
        <dbReference type="ARBA" id="ARBA00039314"/>
    </source>
</evidence>
<proteinExistence type="predicted"/>
<evidence type="ECO:0000256" key="7">
    <source>
        <dbReference type="ARBA" id="ARBA00042645"/>
    </source>
</evidence>
<dbReference type="Pfam" id="PF00561">
    <property type="entry name" value="Abhydrolase_1"/>
    <property type="match status" value="1"/>
</dbReference>
<dbReference type="PANTHER" id="PTHR16138">
    <property type="entry name" value="MYCOPHENOLIC ACID ACYL-GLUCURONIDE ESTERASE, MITOCHONDRIAL"/>
    <property type="match status" value="1"/>
</dbReference>
<gene>
    <name evidence="14" type="ORF">GGD89_003053</name>
</gene>
<comment type="caution">
    <text evidence="14">The sequence shown here is derived from an EMBL/GenBank/DDBJ whole genome shotgun (WGS) entry which is preliminary data.</text>
</comment>
<evidence type="ECO:0000256" key="1">
    <source>
        <dbReference type="ARBA" id="ARBA00012423"/>
    </source>
</evidence>
<feature type="region of interest" description="Disordered" evidence="12">
    <location>
        <begin position="1"/>
        <end position="25"/>
    </location>
</feature>
<dbReference type="SUPFAM" id="SSF53474">
    <property type="entry name" value="alpha/beta-Hydrolases"/>
    <property type="match status" value="1"/>
</dbReference>
<dbReference type="PANTHER" id="PTHR16138:SF7">
    <property type="entry name" value="PALMITOYL-PROTEIN THIOESTERASE ABHD10, MITOCHONDRIAL"/>
    <property type="match status" value="1"/>
</dbReference>
<keyword evidence="15" id="KW-1185">Reference proteome</keyword>
<dbReference type="AlphaFoldDB" id="A0A7W6WAW9"/>
<dbReference type="RefSeq" id="WP_184046779.1">
    <property type="nucleotide sequence ID" value="NZ_JACIGK010000026.1"/>
</dbReference>
<protein>
    <recommendedName>
        <fullName evidence="5">Palmitoyl-protein thioesterase ABHD10, mitochondrial</fullName>
        <ecNumber evidence="4">3.1.1.93</ecNumber>
        <ecNumber evidence="1">3.1.2.22</ecNumber>
    </recommendedName>
    <alternativeName>
        <fullName evidence="7">Acyl-protein thioesterase ABHD10</fullName>
    </alternativeName>
    <alternativeName>
        <fullName evidence="8">Alpha/beta hydrolase domain-containing protein 10</fullName>
    </alternativeName>
    <alternativeName>
        <fullName evidence="6">Mycophenolic acid acyl-glucuronide esterase, mitochondrial</fullName>
    </alternativeName>
</protein>
<evidence type="ECO:0000313" key="15">
    <source>
        <dbReference type="Proteomes" id="UP000554286"/>
    </source>
</evidence>
<reference evidence="14 15" key="1">
    <citation type="submission" date="2020-08" db="EMBL/GenBank/DDBJ databases">
        <title>Genome sequencing of Purple Non-Sulfur Bacteria from various extreme environments.</title>
        <authorList>
            <person name="Mayer M."/>
        </authorList>
    </citation>
    <scope>NUCLEOTIDE SEQUENCE [LARGE SCALE GENOMIC DNA]</scope>
    <source>
        <strain evidence="14 15">JA131</strain>
    </source>
</reference>
<dbReference type="InterPro" id="IPR029058">
    <property type="entry name" value="AB_hydrolase_fold"/>
</dbReference>
<dbReference type="Proteomes" id="UP000554286">
    <property type="component" value="Unassembled WGS sequence"/>
</dbReference>
<comment type="catalytic activity">
    <reaction evidence="11">
        <text>mycophenolic acid O-acyl-beta-D-glucuronide + H2O = mycophenolate + D-glucuronate + H(+)</text>
        <dbReference type="Rhea" id="RHEA:34179"/>
        <dbReference type="ChEBI" id="CHEBI:15377"/>
        <dbReference type="ChEBI" id="CHEBI:15378"/>
        <dbReference type="ChEBI" id="CHEBI:58720"/>
        <dbReference type="ChEBI" id="CHEBI:62932"/>
        <dbReference type="ChEBI" id="CHEBI:66982"/>
        <dbReference type="EC" id="3.1.1.93"/>
    </reaction>
    <physiologicalReaction direction="left-to-right" evidence="11">
        <dbReference type="Rhea" id="RHEA:34180"/>
    </physiologicalReaction>
</comment>
<dbReference type="Gene3D" id="3.40.50.1820">
    <property type="entry name" value="alpha/beta hydrolase"/>
    <property type="match status" value="1"/>
</dbReference>
<feature type="domain" description="AB hydrolase-1" evidence="13">
    <location>
        <begin position="47"/>
        <end position="167"/>
    </location>
</feature>
<dbReference type="GO" id="GO:0102390">
    <property type="term" value="F:mycophenolic acid acyl-glucuronide esterase activity"/>
    <property type="evidence" value="ECO:0007669"/>
    <property type="project" value="UniProtKB-EC"/>
</dbReference>
<dbReference type="GO" id="GO:0008474">
    <property type="term" value="F:palmitoyl-(protein) hydrolase activity"/>
    <property type="evidence" value="ECO:0007669"/>
    <property type="project" value="UniProtKB-EC"/>
</dbReference>
<evidence type="ECO:0000256" key="9">
    <source>
        <dbReference type="ARBA" id="ARBA00046047"/>
    </source>
</evidence>
<evidence type="ECO:0000256" key="3">
    <source>
        <dbReference type="ARBA" id="ARBA00022946"/>
    </source>
</evidence>
<keyword evidence="2" id="KW-0378">Hydrolase</keyword>
<keyword evidence="3" id="KW-0809">Transit peptide</keyword>
<comment type="catalytic activity">
    <reaction evidence="10">
        <text>S-hexadecanoyl-L-cysteinyl-[protein] + H2O = L-cysteinyl-[protein] + hexadecanoate + H(+)</text>
        <dbReference type="Rhea" id="RHEA:19233"/>
        <dbReference type="Rhea" id="RHEA-COMP:10131"/>
        <dbReference type="Rhea" id="RHEA-COMP:11032"/>
        <dbReference type="ChEBI" id="CHEBI:7896"/>
        <dbReference type="ChEBI" id="CHEBI:15377"/>
        <dbReference type="ChEBI" id="CHEBI:15378"/>
        <dbReference type="ChEBI" id="CHEBI:29950"/>
        <dbReference type="ChEBI" id="CHEBI:74151"/>
        <dbReference type="EC" id="3.1.2.22"/>
    </reaction>
    <physiologicalReaction direction="left-to-right" evidence="10">
        <dbReference type="Rhea" id="RHEA:19234"/>
    </physiologicalReaction>
</comment>
<evidence type="ECO:0000256" key="2">
    <source>
        <dbReference type="ARBA" id="ARBA00022801"/>
    </source>
</evidence>
<organism evidence="14 15">
    <name type="scientific">Roseospira visakhapatnamensis</name>
    <dbReference type="NCBI Taxonomy" id="390880"/>
    <lineage>
        <taxon>Bacteria</taxon>
        <taxon>Pseudomonadati</taxon>
        <taxon>Pseudomonadota</taxon>
        <taxon>Alphaproteobacteria</taxon>
        <taxon>Rhodospirillales</taxon>
        <taxon>Rhodospirillaceae</taxon>
        <taxon>Roseospira</taxon>
    </lineage>
</organism>
<dbReference type="EC" id="3.1.2.22" evidence="1"/>
<dbReference type="EC" id="3.1.1.93" evidence="4"/>
<accession>A0A7W6WAW9</accession>
<sequence length="271" mass="29583">MTETLSQPQAQPHAQPHARPQAEARRLTRPDGATIAYHSVPGKGPGVVFIHGFMSDMTGGKAVFLEDWARRAGRAFVRFDQRGHGQSDQRFEEGTIGAWADDVVQVLDHLTEGPQVLVGSSMGGWLMLLAALARPERVAALVGIAAAPDFTEELMWTLFDDAARETLARDGVLTVPSDYGDDPYPITRALIEEARDHLLLGGPIPLTCPVRLIQGMKDESVPWETAPRLLERLASPDVELTLIKSGDHRLSEPHDLARLQGVLEGVLKRVG</sequence>
<evidence type="ECO:0000256" key="11">
    <source>
        <dbReference type="ARBA" id="ARBA00047972"/>
    </source>
</evidence>
<evidence type="ECO:0000313" key="14">
    <source>
        <dbReference type="EMBL" id="MBB4267409.1"/>
    </source>
</evidence>
<name>A0A7W6WAW9_9PROT</name>
<evidence type="ECO:0000256" key="8">
    <source>
        <dbReference type="ARBA" id="ARBA00042704"/>
    </source>
</evidence>
<evidence type="ECO:0000256" key="6">
    <source>
        <dbReference type="ARBA" id="ARBA00041520"/>
    </source>
</evidence>
<dbReference type="InterPro" id="IPR052382">
    <property type="entry name" value="ABHD10_acyl-thioesterase"/>
</dbReference>
<dbReference type="EMBL" id="JACIGK010000026">
    <property type="protein sequence ID" value="MBB4267409.1"/>
    <property type="molecule type" value="Genomic_DNA"/>
</dbReference>
<evidence type="ECO:0000256" key="4">
    <source>
        <dbReference type="ARBA" id="ARBA00039132"/>
    </source>
</evidence>
<feature type="compositionally biased region" description="Low complexity" evidence="12">
    <location>
        <begin position="7"/>
        <end position="19"/>
    </location>
</feature>
<evidence type="ECO:0000259" key="13">
    <source>
        <dbReference type="Pfam" id="PF00561"/>
    </source>
</evidence>
<comment type="function">
    <text evidence="9">Acts as an acyl-protein thioesterase that hydrolyzes fatty acids from acylated residues in proteins. Regulates the mitochondrial S-depalmitoylation of the nucleophilic active site residue of peroxiredoxin-5/PRDX5, a key antioxidant protein, therefore modulating mitochondrial antioxidant ability. Also catalyzes the deglucuronidation of mycophenolic acid acyl-glucuronide, an active metabolite of the immunosuppressant drug mycophenolate.</text>
</comment>
<evidence type="ECO:0000256" key="10">
    <source>
        <dbReference type="ARBA" id="ARBA00047409"/>
    </source>
</evidence>
<evidence type="ECO:0000256" key="12">
    <source>
        <dbReference type="SAM" id="MobiDB-lite"/>
    </source>
</evidence>
<dbReference type="InterPro" id="IPR000073">
    <property type="entry name" value="AB_hydrolase_1"/>
</dbReference>